<evidence type="ECO:0000256" key="1">
    <source>
        <dbReference type="ARBA" id="ARBA00007125"/>
    </source>
</evidence>
<proteinExistence type="inferred from homology"/>
<dbReference type="PANTHER" id="PTHR30005">
    <property type="entry name" value="EXOPOLYPHOSPHATASE"/>
    <property type="match status" value="1"/>
</dbReference>
<comment type="similarity">
    <text evidence="1">Belongs to the GppA/Ppx family.</text>
</comment>
<sequence length="161" mass="17645">MLYAVIDIGSTTMRMAIYQISPDKLELVHKRKYTVGLAAYVQDGRMTTAGIDKACEILAKFQSFLTSFNIKNVAAFTTAALRNAENSKEAVSEIKKRTGIDLHIVSGDEEATYDFIAATHDLDYDEGFIVDIGGASTELIRFADGKILHKISLPIGSLSLH</sequence>
<organism evidence="3 4">
    <name type="scientific">Megamonas hypermegale</name>
    <dbReference type="NCBI Taxonomy" id="158847"/>
    <lineage>
        <taxon>Bacteria</taxon>
        <taxon>Bacillati</taxon>
        <taxon>Bacillota</taxon>
        <taxon>Negativicutes</taxon>
        <taxon>Selenomonadales</taxon>
        <taxon>Selenomonadaceae</taxon>
        <taxon>Megamonas</taxon>
    </lineage>
</organism>
<dbReference type="PANTHER" id="PTHR30005:SF0">
    <property type="entry name" value="RETROGRADE REGULATION PROTEIN 2"/>
    <property type="match status" value="1"/>
</dbReference>
<protein>
    <submittedName>
        <fullName evidence="3">Exopolyphosphatase</fullName>
    </submittedName>
</protein>
<name>A0A921HMI8_9FIRM</name>
<reference evidence="3" key="1">
    <citation type="journal article" date="2021" name="PeerJ">
        <title>Extensive microbial diversity within the chicken gut microbiome revealed by metagenomics and culture.</title>
        <authorList>
            <person name="Gilroy R."/>
            <person name="Ravi A."/>
            <person name="Getino M."/>
            <person name="Pursley I."/>
            <person name="Horton D.L."/>
            <person name="Alikhan N.F."/>
            <person name="Baker D."/>
            <person name="Gharbi K."/>
            <person name="Hall N."/>
            <person name="Watson M."/>
            <person name="Adriaenssens E.M."/>
            <person name="Foster-Nyarko E."/>
            <person name="Jarju S."/>
            <person name="Secka A."/>
            <person name="Antonio M."/>
            <person name="Oren A."/>
            <person name="Chaudhuri R.R."/>
            <person name="La Ragione R."/>
            <person name="Hildebrand F."/>
            <person name="Pallen M.J."/>
        </authorList>
    </citation>
    <scope>NUCLEOTIDE SEQUENCE</scope>
    <source>
        <strain evidence="3">7318</strain>
    </source>
</reference>
<dbReference type="Pfam" id="PF02541">
    <property type="entry name" value="Ppx-GppA"/>
    <property type="match status" value="1"/>
</dbReference>
<dbReference type="InterPro" id="IPR003695">
    <property type="entry name" value="Ppx_GppA_N"/>
</dbReference>
<dbReference type="Proteomes" id="UP000780768">
    <property type="component" value="Unassembled WGS sequence"/>
</dbReference>
<dbReference type="SUPFAM" id="SSF53067">
    <property type="entry name" value="Actin-like ATPase domain"/>
    <property type="match status" value="2"/>
</dbReference>
<dbReference type="Gene3D" id="3.30.420.40">
    <property type="match status" value="1"/>
</dbReference>
<dbReference type="InterPro" id="IPR050273">
    <property type="entry name" value="GppA/Ppx_hydrolase"/>
</dbReference>
<feature type="non-terminal residue" evidence="3">
    <location>
        <position position="161"/>
    </location>
</feature>
<gene>
    <name evidence="3" type="ORF">K8V65_00150</name>
</gene>
<dbReference type="EMBL" id="DYVR01000003">
    <property type="protein sequence ID" value="HJF84063.1"/>
    <property type="molecule type" value="Genomic_DNA"/>
</dbReference>
<reference evidence="3" key="2">
    <citation type="submission" date="2021-09" db="EMBL/GenBank/DDBJ databases">
        <authorList>
            <person name="Gilroy R."/>
        </authorList>
    </citation>
    <scope>NUCLEOTIDE SEQUENCE</scope>
    <source>
        <strain evidence="3">7318</strain>
    </source>
</reference>
<evidence type="ECO:0000313" key="3">
    <source>
        <dbReference type="EMBL" id="HJF84063.1"/>
    </source>
</evidence>
<dbReference type="InterPro" id="IPR043129">
    <property type="entry name" value="ATPase_NBD"/>
</dbReference>
<accession>A0A921HMI8</accession>
<dbReference type="AlphaFoldDB" id="A0A921HMI8"/>
<comment type="caution">
    <text evidence="3">The sequence shown here is derived from an EMBL/GenBank/DDBJ whole genome shotgun (WGS) entry which is preliminary data.</text>
</comment>
<feature type="domain" description="Ppx/GppA phosphatase N-terminal" evidence="2">
    <location>
        <begin position="17"/>
        <end position="160"/>
    </location>
</feature>
<evidence type="ECO:0000259" key="2">
    <source>
        <dbReference type="Pfam" id="PF02541"/>
    </source>
</evidence>
<evidence type="ECO:0000313" key="4">
    <source>
        <dbReference type="Proteomes" id="UP000780768"/>
    </source>
</evidence>
<dbReference type="Gene3D" id="3.30.420.150">
    <property type="entry name" value="Exopolyphosphatase. Domain 2"/>
    <property type="match status" value="1"/>
</dbReference>